<sequence length="390" mass="42062">MSFTFAPAVRDRVGLLIGIAGASGSGKTLSAFKIGRGLAGGDDSKIAVVDSEGGRAKHYAPAPGEQPGENTFGFAHGDLHPPFQPEAYLAAITAADQAGFEVIIVDSFSHSWDGVGGLQDMHDEFAAATVEKKRLQAEQNGWRFDEAVEFDKASIGAWKEPKMRNKRLVARLLQCRAHLIICMRADEKMRMETVEEQKANGRGSYKKTVIIPAKDLPVEERWVPIVEKRFPYELTTSLLLTPLNPGVPIPIKLQSQHRSAVPLDRQLSEETGRALAAWARGEPAAAAEPRRQAPAPTKAAPPAARSTDLLKPPEGSRLSAGGWQFLCRDARKAAAAGAVALRQFRNNLSPEHDKALDAIGTELDELAHRTSGSDGFPGDEAIARLKSEAA</sequence>
<keyword evidence="3" id="KW-1185">Reference proteome</keyword>
<dbReference type="Proteomes" id="UP000321750">
    <property type="component" value="Unassembled WGS sequence"/>
</dbReference>
<dbReference type="SUPFAM" id="SSF52540">
    <property type="entry name" value="P-loop containing nucleoside triphosphate hydrolases"/>
    <property type="match status" value="1"/>
</dbReference>
<dbReference type="RefSeq" id="WP_170245902.1">
    <property type="nucleotide sequence ID" value="NZ_BJZV01000007.1"/>
</dbReference>
<gene>
    <name evidence="2" type="ORF">MGN01_17180</name>
</gene>
<comment type="caution">
    <text evidence="2">The sequence shown here is derived from an EMBL/GenBank/DDBJ whole genome shotgun (WGS) entry which is preliminary data.</text>
</comment>
<evidence type="ECO:0000313" key="3">
    <source>
        <dbReference type="Proteomes" id="UP000321750"/>
    </source>
</evidence>
<protein>
    <recommendedName>
        <fullName evidence="4">AAA+ ATPase domain-containing protein</fullName>
    </recommendedName>
</protein>
<feature type="compositionally biased region" description="Low complexity" evidence="1">
    <location>
        <begin position="279"/>
        <end position="305"/>
    </location>
</feature>
<feature type="region of interest" description="Disordered" evidence="1">
    <location>
        <begin position="279"/>
        <end position="315"/>
    </location>
</feature>
<proteinExistence type="predicted"/>
<feature type="region of interest" description="Disordered" evidence="1">
    <location>
        <begin position="368"/>
        <end position="390"/>
    </location>
</feature>
<dbReference type="InterPro" id="IPR027417">
    <property type="entry name" value="P-loop_NTPase"/>
</dbReference>
<reference evidence="2 3" key="1">
    <citation type="submission" date="2019-07" db="EMBL/GenBank/DDBJ databases">
        <title>Whole genome shotgun sequence of Methylobacterium gnaphalii NBRC 107716.</title>
        <authorList>
            <person name="Hosoyama A."/>
            <person name="Uohara A."/>
            <person name="Ohji S."/>
            <person name="Ichikawa N."/>
        </authorList>
    </citation>
    <scope>NUCLEOTIDE SEQUENCE [LARGE SCALE GENOMIC DNA]</scope>
    <source>
        <strain evidence="2 3">NBRC 107716</strain>
    </source>
</reference>
<evidence type="ECO:0008006" key="4">
    <source>
        <dbReference type="Google" id="ProtNLM"/>
    </source>
</evidence>
<organism evidence="2 3">
    <name type="scientific">Methylobacterium gnaphalii</name>
    <dbReference type="NCBI Taxonomy" id="1010610"/>
    <lineage>
        <taxon>Bacteria</taxon>
        <taxon>Pseudomonadati</taxon>
        <taxon>Pseudomonadota</taxon>
        <taxon>Alphaproteobacteria</taxon>
        <taxon>Hyphomicrobiales</taxon>
        <taxon>Methylobacteriaceae</taxon>
        <taxon>Methylobacterium</taxon>
    </lineage>
</organism>
<feature type="compositionally biased region" description="Basic and acidic residues" evidence="1">
    <location>
        <begin position="381"/>
        <end position="390"/>
    </location>
</feature>
<dbReference type="AlphaFoldDB" id="A0A512JIX0"/>
<accession>A0A512JIX0</accession>
<evidence type="ECO:0000256" key="1">
    <source>
        <dbReference type="SAM" id="MobiDB-lite"/>
    </source>
</evidence>
<name>A0A512JIX0_9HYPH</name>
<evidence type="ECO:0000313" key="2">
    <source>
        <dbReference type="EMBL" id="GEP09873.1"/>
    </source>
</evidence>
<dbReference type="EMBL" id="BJZV01000007">
    <property type="protein sequence ID" value="GEP09873.1"/>
    <property type="molecule type" value="Genomic_DNA"/>
</dbReference>